<accession>A0A238JE32</accession>
<dbReference type="PANTHER" id="PTHR10937:SF8">
    <property type="entry name" value="AMINOTRANSFERASE-RELATED"/>
    <property type="match status" value="1"/>
</dbReference>
<dbReference type="InterPro" id="IPR035490">
    <property type="entry name" value="GlmS/FrlB_SIS"/>
</dbReference>
<dbReference type="EMBL" id="FXXP01000002">
    <property type="protein sequence ID" value="SMX28653.1"/>
    <property type="molecule type" value="Genomic_DNA"/>
</dbReference>
<dbReference type="PROSITE" id="PS51464">
    <property type="entry name" value="SIS"/>
    <property type="match status" value="2"/>
</dbReference>
<gene>
    <name evidence="4" type="primary">glmS</name>
    <name evidence="4" type="ORF">TRP8649_02778</name>
</gene>
<name>A0A238JE32_9RHOB</name>
<proteinExistence type="predicted"/>
<keyword evidence="1 4" id="KW-0032">Aminotransferase</keyword>
<dbReference type="GO" id="GO:0004360">
    <property type="term" value="F:glutamine-fructose-6-phosphate transaminase (isomerizing) activity"/>
    <property type="evidence" value="ECO:0007669"/>
    <property type="project" value="UniProtKB-EC"/>
</dbReference>
<keyword evidence="4" id="KW-0808">Transferase</keyword>
<reference evidence="5" key="1">
    <citation type="submission" date="2017-05" db="EMBL/GenBank/DDBJ databases">
        <authorList>
            <person name="Rodrigo-Torres L."/>
            <person name="Arahal R. D."/>
            <person name="Lucena T."/>
        </authorList>
    </citation>
    <scope>NUCLEOTIDE SEQUENCE [LARGE SCALE GENOMIC DNA]</scope>
    <source>
        <strain evidence="5">CECT 8649</strain>
    </source>
</reference>
<dbReference type="OrthoDB" id="9761808at2"/>
<dbReference type="InterPro" id="IPR046348">
    <property type="entry name" value="SIS_dom_sf"/>
</dbReference>
<dbReference type="GO" id="GO:0097367">
    <property type="term" value="F:carbohydrate derivative binding"/>
    <property type="evidence" value="ECO:0007669"/>
    <property type="project" value="InterPro"/>
</dbReference>
<evidence type="ECO:0000256" key="2">
    <source>
        <dbReference type="ARBA" id="ARBA00022737"/>
    </source>
</evidence>
<dbReference type="EC" id="2.6.1.16" evidence="4"/>
<dbReference type="SUPFAM" id="SSF53697">
    <property type="entry name" value="SIS domain"/>
    <property type="match status" value="1"/>
</dbReference>
<organism evidence="4 5">
    <name type="scientific">Pelagimonas phthalicica</name>
    <dbReference type="NCBI Taxonomy" id="1037362"/>
    <lineage>
        <taxon>Bacteria</taxon>
        <taxon>Pseudomonadati</taxon>
        <taxon>Pseudomonadota</taxon>
        <taxon>Alphaproteobacteria</taxon>
        <taxon>Rhodobacterales</taxon>
        <taxon>Roseobacteraceae</taxon>
        <taxon>Pelagimonas</taxon>
    </lineage>
</organism>
<dbReference type="Gene3D" id="3.40.50.10490">
    <property type="entry name" value="Glucose-6-phosphate isomerase like protein, domain 1"/>
    <property type="match status" value="2"/>
</dbReference>
<evidence type="ECO:0000313" key="4">
    <source>
        <dbReference type="EMBL" id="SMX28653.1"/>
    </source>
</evidence>
<dbReference type="CDD" id="cd05009">
    <property type="entry name" value="SIS_GlmS_GlmD_2"/>
    <property type="match status" value="1"/>
</dbReference>
<evidence type="ECO:0000259" key="3">
    <source>
        <dbReference type="PROSITE" id="PS51464"/>
    </source>
</evidence>
<protein>
    <submittedName>
        <fullName evidence="4">Glutamine--fructose-6-phosphate aminotransferase [isomerizing]</fullName>
        <ecNumber evidence="4">2.6.1.16</ecNumber>
    </submittedName>
</protein>
<keyword evidence="2" id="KW-0677">Repeat</keyword>
<dbReference type="AlphaFoldDB" id="A0A238JE32"/>
<dbReference type="PANTHER" id="PTHR10937">
    <property type="entry name" value="GLUCOSAMINE--FRUCTOSE-6-PHOSPHATE AMINOTRANSFERASE, ISOMERIZING"/>
    <property type="match status" value="1"/>
</dbReference>
<sequence>MSLEKITRMRREINEIPDAVERLLTQGRSGILSTAQEIRDRDPRFLLSVARGSSDHAASYMKYVSELLLGLPMASVGPSIKSVYGVNVAGEGALSISVSQSGQSPDIVRLTDAFAKTGAYTVAITNDPSSPLAQATTATLPIHAGPELSVAATKTFVTSLVTGLWLLADVKQDAELIAAIHALPQQLLKATECDWSAAIEAITSAGDGRSLFTLGRGPSWAISNEAALKFKETCQIHAESYSTAEVLHGPVSIVEPGFPVIAFAARDAAEDNIVEVADALAQKGALSFATSDKVEKATRLPHVRTDHWITDPIASIVSFYAMVERVAACRGINPDTPRHLKKVTETV</sequence>
<dbReference type="Pfam" id="PF01380">
    <property type="entry name" value="SIS"/>
    <property type="match status" value="2"/>
</dbReference>
<dbReference type="CDD" id="cd05008">
    <property type="entry name" value="SIS_GlmS_GlmD_1"/>
    <property type="match status" value="1"/>
</dbReference>
<feature type="domain" description="SIS" evidence="3">
    <location>
        <begin position="198"/>
        <end position="337"/>
    </location>
</feature>
<evidence type="ECO:0000313" key="5">
    <source>
        <dbReference type="Proteomes" id="UP000225972"/>
    </source>
</evidence>
<keyword evidence="5" id="KW-1185">Reference proteome</keyword>
<dbReference type="InterPro" id="IPR001347">
    <property type="entry name" value="SIS_dom"/>
</dbReference>
<dbReference type="Proteomes" id="UP000225972">
    <property type="component" value="Unassembled WGS sequence"/>
</dbReference>
<dbReference type="RefSeq" id="WP_099246150.1">
    <property type="nucleotide sequence ID" value="NZ_FXXP01000002.1"/>
</dbReference>
<evidence type="ECO:0000256" key="1">
    <source>
        <dbReference type="ARBA" id="ARBA00022576"/>
    </source>
</evidence>
<dbReference type="InterPro" id="IPR035466">
    <property type="entry name" value="GlmS/AgaS_SIS"/>
</dbReference>
<dbReference type="GO" id="GO:1901135">
    <property type="term" value="P:carbohydrate derivative metabolic process"/>
    <property type="evidence" value="ECO:0007669"/>
    <property type="project" value="InterPro"/>
</dbReference>
<feature type="domain" description="SIS" evidence="3">
    <location>
        <begin position="34"/>
        <end position="187"/>
    </location>
</feature>